<dbReference type="RefSeq" id="WP_015504719.1">
    <property type="nucleotide sequence ID" value="NZ_CAYAYD010000031.1"/>
</dbReference>
<protein>
    <submittedName>
        <fullName evidence="1">Uncharacterized protein</fullName>
    </submittedName>
</protein>
<reference evidence="1 2" key="1">
    <citation type="submission" date="2016-10" db="EMBL/GenBank/DDBJ databases">
        <title>Complete genome of the TMA-utilizing, human hosted archaeon Methanomethylophilus alvus Gen. nov, sp. nov., strain Mx-05, derived from a pure culture.</title>
        <authorList>
            <person name="Brugere J.-F."/>
            <person name="Ben Hania W."/>
            <person name="Chaudhary P.P."/>
            <person name="Gaci N."/>
            <person name="Borrel G."/>
            <person name="Cao Van Tuat L."/>
            <person name="Fardeau M.-L."/>
            <person name="Harris H.M.B."/>
            <person name="O'Toole P.W."/>
            <person name="Ollivier B."/>
        </authorList>
    </citation>
    <scope>NUCLEOTIDE SEQUENCE [LARGE SCALE GENOMIC DNA]</scope>
    <source>
        <strain evidence="1 2">Mx-05</strain>
    </source>
</reference>
<dbReference type="EMBL" id="CP017686">
    <property type="protein sequence ID" value="AYQ54984.1"/>
    <property type="molecule type" value="Genomic_DNA"/>
</dbReference>
<dbReference type="Proteomes" id="UP000273278">
    <property type="component" value="Chromosome"/>
</dbReference>
<dbReference type="AlphaFoldDB" id="A0A3G3IHG5"/>
<accession>A0A3G3IHG5</accession>
<proteinExistence type="predicted"/>
<organism evidence="1 2">
    <name type="scientific">Methanomethylophilus alvi</name>
    <dbReference type="NCBI Taxonomy" id="1291540"/>
    <lineage>
        <taxon>Archaea</taxon>
        <taxon>Methanobacteriati</taxon>
        <taxon>Thermoplasmatota</taxon>
        <taxon>Thermoplasmata</taxon>
        <taxon>Methanomassiliicoccales</taxon>
        <taxon>Methanomethylophilaceae</taxon>
        <taxon>Methanomethylophilus</taxon>
    </lineage>
</organism>
<sequence length="83" mass="9532">MRNRKTAEGDVFIATFNEKNRTVSDDHLTMIFAAVGARHGYEDVGAEFAALEDFKVRWQRSYNWIRFTVSDYLDRAPDDVLGG</sequence>
<evidence type="ECO:0000313" key="1">
    <source>
        <dbReference type="EMBL" id="AYQ54984.1"/>
    </source>
</evidence>
<gene>
    <name evidence="1" type="ORF">BKD89_04090</name>
</gene>
<evidence type="ECO:0000313" key="2">
    <source>
        <dbReference type="Proteomes" id="UP000273278"/>
    </source>
</evidence>
<dbReference type="GeneID" id="41321619"/>
<name>A0A3G3IHG5_9ARCH</name>